<dbReference type="InterPro" id="IPR049354">
    <property type="entry name" value="GpP-like_N"/>
</dbReference>
<evidence type="ECO:0000259" key="4">
    <source>
        <dbReference type="Pfam" id="PF22255"/>
    </source>
</evidence>
<dbReference type="InterPro" id="IPR053981">
    <property type="entry name" value="Gp44/GpP-like_2nd"/>
</dbReference>
<evidence type="ECO:0000256" key="1">
    <source>
        <dbReference type="SAM" id="MobiDB-lite"/>
    </source>
</evidence>
<dbReference type="InterPro" id="IPR053982">
    <property type="entry name" value="Gp44/GpP-like_C"/>
</dbReference>
<feature type="domain" description="Baseplate hub protein gp44/GpP-like C-terminal" evidence="3">
    <location>
        <begin position="255"/>
        <end position="334"/>
    </location>
</feature>
<dbReference type="RefSeq" id="WP_085211654.1">
    <property type="nucleotide sequence ID" value="NZ_FXAM01000001.1"/>
</dbReference>
<dbReference type="EMBL" id="FXAM01000001">
    <property type="protein sequence ID" value="SMF94356.1"/>
    <property type="molecule type" value="Genomic_DNA"/>
</dbReference>
<feature type="region of interest" description="Disordered" evidence="1">
    <location>
        <begin position="327"/>
        <end position="352"/>
    </location>
</feature>
<dbReference type="Pfam" id="PF21683">
    <property type="entry name" value="GpP-like_1st"/>
    <property type="match status" value="1"/>
</dbReference>
<dbReference type="Gene3D" id="2.30.300.10">
    <property type="entry name" value="Baseplate protein-like domain - beta roll fold"/>
    <property type="match status" value="1"/>
</dbReference>
<evidence type="ECO:0000259" key="3">
    <source>
        <dbReference type="Pfam" id="PF21929"/>
    </source>
</evidence>
<dbReference type="Proteomes" id="UP000192923">
    <property type="component" value="Unassembled WGS sequence"/>
</dbReference>
<dbReference type="InterPro" id="IPR023399">
    <property type="entry name" value="Baseplate-like_2-layer_sand"/>
</dbReference>
<dbReference type="SUPFAM" id="SSF69279">
    <property type="entry name" value="Phage tail proteins"/>
    <property type="match status" value="2"/>
</dbReference>
<protein>
    <submittedName>
        <fullName evidence="5">Mu-like prophage tail protein gpP</fullName>
    </submittedName>
</protein>
<evidence type="ECO:0000259" key="2">
    <source>
        <dbReference type="Pfam" id="PF21683"/>
    </source>
</evidence>
<dbReference type="Pfam" id="PF21929">
    <property type="entry name" value="GpP_4th"/>
    <property type="match status" value="1"/>
</dbReference>
<feature type="domain" description="Baseplate hub protein gp44/GpP-like second" evidence="4">
    <location>
        <begin position="91"/>
        <end position="175"/>
    </location>
</feature>
<dbReference type="AlphaFoldDB" id="A0A1Y6CVP0"/>
<evidence type="ECO:0000313" key="6">
    <source>
        <dbReference type="Proteomes" id="UP000192923"/>
    </source>
</evidence>
<dbReference type="PIRSF" id="PIRSF004440">
    <property type="entry name" value="GpP"/>
    <property type="match status" value="1"/>
</dbReference>
<dbReference type="Pfam" id="PF22255">
    <property type="entry name" value="Gp44-like_2nd"/>
    <property type="match status" value="1"/>
</dbReference>
<organism evidence="5 6">
    <name type="scientific">Methylomagnum ishizawai</name>
    <dbReference type="NCBI Taxonomy" id="1760988"/>
    <lineage>
        <taxon>Bacteria</taxon>
        <taxon>Pseudomonadati</taxon>
        <taxon>Pseudomonadota</taxon>
        <taxon>Gammaproteobacteria</taxon>
        <taxon>Methylococcales</taxon>
        <taxon>Methylococcaceae</taxon>
        <taxon>Methylomagnum</taxon>
    </lineage>
</organism>
<accession>A0A1Y6CVP0</accession>
<dbReference type="InterPro" id="IPR026276">
    <property type="entry name" value="Baseplate_GpP"/>
</dbReference>
<proteinExistence type="predicted"/>
<keyword evidence="6" id="KW-1185">Reference proteome</keyword>
<dbReference type="Gene3D" id="3.30.1920.10">
    <property type="entry name" value="Baseplate protein-like domains - 2 layer sandwich fold"/>
    <property type="match status" value="1"/>
</dbReference>
<dbReference type="Gene3D" id="3.55.50.10">
    <property type="entry name" value="Baseplate protein-like domains"/>
    <property type="match status" value="1"/>
</dbReference>
<name>A0A1Y6CVP0_9GAMM</name>
<dbReference type="STRING" id="1760988.SAMN02949497_1667"/>
<evidence type="ECO:0000313" key="5">
    <source>
        <dbReference type="EMBL" id="SMF94356.1"/>
    </source>
</evidence>
<sequence>MNELTLLVGGVRFGGWTEVEVVRGIEQAAGTFRVVYTDRWDGQPTPGPIQSGAAVQVLMDGEVVVTGHVDRTLVEFDAQRHTLTVQGRDAAGDLVDSSAVPAHGGQWLKTDLLTIARELAAPFKVPVAAGADLGEPFDSFTLQSGETVHEAIDRMARMRGLLPMSDGRGGLVLARAGTATAGALIEGQNIKAARAELDLTGRYSTYICRGQIQALDHLDADTAYGLQGTAGDPGVERHRPLVVLAEDQGHQASIDARAEWECRRRAARGARLYITVQGWRDSSGALWKPNTRSAIRSPTLGVDGTLLISEVRQTLDGEGTLTQLTLGQPEAFDPSPKKAKRRKAKADKYAPL</sequence>
<dbReference type="OrthoDB" id="9016931at2"/>
<feature type="domain" description="Baseplate hub protein gp44-like N-terminal" evidence="2">
    <location>
        <begin position="4"/>
        <end position="89"/>
    </location>
</feature>
<gene>
    <name evidence="5" type="ORF">SAMN02949497_1667</name>
</gene>
<reference evidence="5 6" key="1">
    <citation type="submission" date="2016-12" db="EMBL/GenBank/DDBJ databases">
        <authorList>
            <person name="Song W.-J."/>
            <person name="Kurnit D.M."/>
        </authorList>
    </citation>
    <scope>NUCLEOTIDE SEQUENCE [LARGE SCALE GENOMIC DNA]</scope>
    <source>
        <strain evidence="5 6">175</strain>
    </source>
</reference>